<evidence type="ECO:0000313" key="8">
    <source>
        <dbReference type="EMBL" id="MDI9860860.1"/>
    </source>
</evidence>
<sequence>MKSYIRIILFSIAIIFLFIIGAFVYLQTPSGQALVTTEVTKFLENKFGSKVSAKRIAYHIPDWIELDEVFVADHKKDTLVAAHKLYVDLDMFALLKSKVTINKVELEGIRAKIKRTLPDTTFNFDHIVKAFASPNTTPAKNDTPPSSLLMNIGKVSLKDIHVTYLDNVIGTDADVAFKSFETTFKKIDLNSSTYQLANAKLNGANLQLKTYPALKVSPPDTNSSPVNFGFEKINLDDIAFDISDQVGGLSSKGRITKASAEADQFSMSEQLIHLKTFYLDNSSVKVGIKPTPKSSQKPLPAPTVAQSKTPEKGWTFGVQKILMKNNTITYDDFGKPRQSKGLDPAHIGITPLNIEAERIQYSPKGVTGWLQNISMKEKSGFVLQKLQTDFAYTDKKAFLKKLTIQTPKSIISDEVSLSYNSLDQLSKNIGATRVVVNLKDSKLAFSDILLLAPQLAQTPPLVGNSQEVLRFKGKATGTVNNLSIAGLTIQGFDHSKIQLHGNIVGLPSVEKTSVKVGIDEVSVTKSDIQKIVPKEMLPATIELPETIVLKGTIGGKINNLNVNTQLISDLGKAQFKGTLVNITVPNKQQYDGQLSLNEFDLGKLLKQPEQYGKMTLVTDFHGKGTNPKTMDAEIKGKIEQAVIKGYDYKDLQFATTIRNQEAQINALFEDPNANFNLQAKANLANEYPAIQGTLAIKQLKLKNLHLYPDDIAIKGQVKMNLTNTNPAKLNGSIAIDEAVVTQDGKPIPLDDIKILAQNNNELNAFSIQAPFLQAQMFGQFNYVQLADIIISDINRHFRIPNQNPKLITEPYDITIKAKAIGHPAIKAFVPALTRLDSTTFNATLSNEAGHTMQMDLKIPFVEYDTIRVQQIAFGMRSDSSKITYQTSLEKLSFNAFQMLKTKLDGEVNDDIAKFNLVLLDSLQKEHHRVAGQVANFSDQFRINLLPDGLKLNYEPWKVAENGFLQYGEAGLIVSNFSLQNQEQLLQIHTPEMAPNAPLEILVQKLDLHKMIKLVYPDSTIADGTIDGKIILANYMKSPSFTGDVTVQGFTFQNTPIGDLVAHVYNETPEKISVNTTLKNDQNDIALIGNYILGDKKPLNFSLNINKLSTKTIQAFSFGQMRRANGSLNGSITIKGANEQPDIAGFIGFEKVAFDVSQLGTKLLIDKQKIYFQNHEMEFKNFTLSDTLNQPLRVNGKVIFQKLPEVEYKLAISTKNFMVLNSTRKDNDFFYGKAFVDANINISGSTNTAVVDGNVKLIEKSSIFVLMPDNSVSEEAINDVVVFVDKNKKALTKDSTNNTQTKYNTSFISEVSLLLEADEKSEMTIVVDELNGDNLKVRGKAQLNAGISSNGQPYILGIYSLTEGSYDLSFELLKKQFKIKPGSNIVWMGDPLSGNIDITAIYQTMASPSDLLSSTESQYRQKMPFDVNLNLNGPMKKLETSFSITLNDKTQLAIDNDVKTKINDRLKYLAQTDIAENNKQVFALLILNRFFSEKSSDFFSTINPEAIARQSVSKLLSDQLERLAADVIKGVNLSVNLNSSQSNIAGQSSARTDLNLGLSKAFFNDRLKVEVGKNFELENTNGVQRNPTEVFDNVAVNYSLTEDGRYRFRAFRKNQFQTVLEGFVVETGVSFVITLEYQSVKEFFQKNNK</sequence>
<feature type="transmembrane region" description="Helical" evidence="6">
    <location>
        <begin position="7"/>
        <end position="26"/>
    </location>
</feature>
<dbReference type="PANTHER" id="PTHR36985">
    <property type="entry name" value="TRANSLOCATION AND ASSEMBLY MODULE SUBUNIT TAMB"/>
    <property type="match status" value="1"/>
</dbReference>
<keyword evidence="4 6" id="KW-0472">Membrane</keyword>
<dbReference type="EMBL" id="JASHIF010000014">
    <property type="protein sequence ID" value="MDI9860860.1"/>
    <property type="molecule type" value="Genomic_DNA"/>
</dbReference>
<evidence type="ECO:0000256" key="6">
    <source>
        <dbReference type="SAM" id="Phobius"/>
    </source>
</evidence>
<organism evidence="8 9">
    <name type="scientific">Flectobacillus roseus</name>
    <dbReference type="NCBI Taxonomy" id="502259"/>
    <lineage>
        <taxon>Bacteria</taxon>
        <taxon>Pseudomonadati</taxon>
        <taxon>Bacteroidota</taxon>
        <taxon>Cytophagia</taxon>
        <taxon>Cytophagales</taxon>
        <taxon>Flectobacillaceae</taxon>
        <taxon>Flectobacillus</taxon>
    </lineage>
</organism>
<evidence type="ECO:0000256" key="5">
    <source>
        <dbReference type="SAM" id="MobiDB-lite"/>
    </source>
</evidence>
<name>A0ABT6YBE7_9BACT</name>
<evidence type="ECO:0000256" key="2">
    <source>
        <dbReference type="ARBA" id="ARBA00022692"/>
    </source>
</evidence>
<evidence type="ECO:0000259" key="7">
    <source>
        <dbReference type="Pfam" id="PF04357"/>
    </source>
</evidence>
<proteinExistence type="predicted"/>
<reference evidence="8 9" key="1">
    <citation type="submission" date="2023-05" db="EMBL/GenBank/DDBJ databases">
        <title>Novel species of genus Flectobacillus isolated from stream in China.</title>
        <authorList>
            <person name="Lu H."/>
        </authorList>
    </citation>
    <scope>NUCLEOTIDE SEQUENCE [LARGE SCALE GENOMIC DNA]</scope>
    <source>
        <strain evidence="8 9">KCTC 42575</strain>
    </source>
</reference>
<feature type="region of interest" description="Disordered" evidence="5">
    <location>
        <begin position="289"/>
        <end position="308"/>
    </location>
</feature>
<dbReference type="RefSeq" id="WP_283345439.1">
    <property type="nucleotide sequence ID" value="NZ_JASHIF010000014.1"/>
</dbReference>
<dbReference type="Pfam" id="PF04357">
    <property type="entry name" value="TamB"/>
    <property type="match status" value="1"/>
</dbReference>
<keyword evidence="3 6" id="KW-1133">Transmembrane helix</keyword>
<comment type="caution">
    <text evidence="8">The sequence shown here is derived from an EMBL/GenBank/DDBJ whole genome shotgun (WGS) entry which is preliminary data.</text>
</comment>
<keyword evidence="9" id="KW-1185">Reference proteome</keyword>
<accession>A0ABT6YBE7</accession>
<keyword evidence="2 6" id="KW-0812">Transmembrane</keyword>
<evidence type="ECO:0000256" key="4">
    <source>
        <dbReference type="ARBA" id="ARBA00023136"/>
    </source>
</evidence>
<feature type="domain" description="Translocation and assembly module TamB C-terminal" evidence="7">
    <location>
        <begin position="1182"/>
        <end position="1614"/>
    </location>
</feature>
<dbReference type="PANTHER" id="PTHR36985:SF1">
    <property type="entry name" value="TRANSLOCATION AND ASSEMBLY MODULE SUBUNIT TAMB"/>
    <property type="match status" value="1"/>
</dbReference>
<comment type="subcellular location">
    <subcellularLocation>
        <location evidence="1">Membrane</location>
        <topology evidence="1">Single-pass membrane protein</topology>
    </subcellularLocation>
</comment>
<evidence type="ECO:0000256" key="3">
    <source>
        <dbReference type="ARBA" id="ARBA00022989"/>
    </source>
</evidence>
<protein>
    <submittedName>
        <fullName evidence="8">Translocation/assembly module TamB domain-containing protein</fullName>
    </submittedName>
</protein>
<dbReference type="Proteomes" id="UP001236507">
    <property type="component" value="Unassembled WGS sequence"/>
</dbReference>
<dbReference type="InterPro" id="IPR007452">
    <property type="entry name" value="TamB_C"/>
</dbReference>
<evidence type="ECO:0000256" key="1">
    <source>
        <dbReference type="ARBA" id="ARBA00004167"/>
    </source>
</evidence>
<evidence type="ECO:0000313" key="9">
    <source>
        <dbReference type="Proteomes" id="UP001236507"/>
    </source>
</evidence>
<gene>
    <name evidence="8" type="ORF">QM524_16710</name>
</gene>